<keyword evidence="2" id="KW-1185">Reference proteome</keyword>
<dbReference type="InterPro" id="IPR011856">
    <property type="entry name" value="tRNA_endonuc-like_dom_sf"/>
</dbReference>
<organism evidence="1 2">
    <name type="scientific">Thermalbibacter longus</name>
    <dbReference type="NCBI Taxonomy" id="2951981"/>
    <lineage>
        <taxon>Bacteria</taxon>
        <taxon>Pseudomonadati</taxon>
        <taxon>Thermomicrobiota</taxon>
        <taxon>Thermomicrobia</taxon>
        <taxon>Thermomicrobiales</taxon>
        <taxon>Thermomicrobiaceae</taxon>
        <taxon>Thermalbibacter</taxon>
    </lineage>
</organism>
<protein>
    <recommendedName>
        <fullName evidence="3">VRR-NUC domain-containing protein</fullName>
    </recommendedName>
</protein>
<name>A0AA42BE46_9BACT</name>
<comment type="caution">
    <text evidence="1">The sequence shown here is derived from an EMBL/GenBank/DDBJ whole genome shotgun (WGS) entry which is preliminary data.</text>
</comment>
<dbReference type="AlphaFoldDB" id="A0AA42BE46"/>
<dbReference type="Gene3D" id="3.40.1350.10">
    <property type="match status" value="1"/>
</dbReference>
<sequence>MPLRATADQRGRLATEAEITAAVRDYLRLVGAWELKVLGGLGQRPGVPDVLACVQGRFVAIEVKRPGRRPTPR</sequence>
<dbReference type="SUPFAM" id="SSF52980">
    <property type="entry name" value="Restriction endonuclease-like"/>
    <property type="match status" value="1"/>
</dbReference>
<accession>A0AA42BE46</accession>
<dbReference type="RefSeq" id="WP_284058196.1">
    <property type="nucleotide sequence ID" value="NZ_JAMSLR010000014.1"/>
</dbReference>
<evidence type="ECO:0008006" key="3">
    <source>
        <dbReference type="Google" id="ProtNLM"/>
    </source>
</evidence>
<dbReference type="GO" id="GO:0003676">
    <property type="term" value="F:nucleic acid binding"/>
    <property type="evidence" value="ECO:0007669"/>
    <property type="project" value="InterPro"/>
</dbReference>
<dbReference type="Proteomes" id="UP001165306">
    <property type="component" value="Unassembled WGS sequence"/>
</dbReference>
<proteinExistence type="predicted"/>
<evidence type="ECO:0000313" key="1">
    <source>
        <dbReference type="EMBL" id="MCM8750408.1"/>
    </source>
</evidence>
<dbReference type="InterPro" id="IPR011335">
    <property type="entry name" value="Restrct_endonuc-II-like"/>
</dbReference>
<reference evidence="1" key="1">
    <citation type="submission" date="2022-06" db="EMBL/GenBank/DDBJ databases">
        <title>CFH 74404 Thermomicrobiaceae sp.</title>
        <authorList>
            <person name="Ming H."/>
            <person name="Li W.-J."/>
            <person name="Zhao Z."/>
        </authorList>
    </citation>
    <scope>NUCLEOTIDE SEQUENCE</scope>
    <source>
        <strain evidence="1">CFH 74404</strain>
    </source>
</reference>
<evidence type="ECO:0000313" key="2">
    <source>
        <dbReference type="Proteomes" id="UP001165306"/>
    </source>
</evidence>
<gene>
    <name evidence="1" type="ORF">NET02_14755</name>
</gene>
<dbReference type="EMBL" id="JAMSLR010000014">
    <property type="protein sequence ID" value="MCM8750408.1"/>
    <property type="molecule type" value="Genomic_DNA"/>
</dbReference>